<reference evidence="3" key="4">
    <citation type="submission" date="2025-09" db="UniProtKB">
        <authorList>
            <consortium name="Ensembl"/>
        </authorList>
    </citation>
    <scope>IDENTIFICATION</scope>
</reference>
<dbReference type="InterPro" id="IPR001073">
    <property type="entry name" value="C1q_dom"/>
</dbReference>
<dbReference type="STRING" id="7994.ENSAMXP00000031784"/>
<dbReference type="AlphaFoldDB" id="A0A3B1IRH8"/>
<dbReference type="Pfam" id="PF00386">
    <property type="entry name" value="C1q"/>
    <property type="match status" value="1"/>
</dbReference>
<accession>A0A3B1IRH8</accession>
<reference evidence="4" key="1">
    <citation type="submission" date="2013-03" db="EMBL/GenBank/DDBJ databases">
        <authorList>
            <person name="Jeffery W."/>
            <person name="Warren W."/>
            <person name="Wilson R.K."/>
        </authorList>
    </citation>
    <scope>NUCLEOTIDE SEQUENCE</scope>
    <source>
        <strain evidence="4">female</strain>
    </source>
</reference>
<evidence type="ECO:0000259" key="2">
    <source>
        <dbReference type="PROSITE" id="PS50871"/>
    </source>
</evidence>
<dbReference type="Gene3D" id="2.60.120.40">
    <property type="match status" value="1"/>
</dbReference>
<dbReference type="Bgee" id="ENSAMXG00000029537">
    <property type="expression patterns" value="Expressed in heart and 6 other cell types or tissues"/>
</dbReference>
<name>A0A3B1IRH8_ASTMX</name>
<feature type="compositionally biased region" description="Low complexity" evidence="1">
    <location>
        <begin position="20"/>
        <end position="31"/>
    </location>
</feature>
<reference evidence="4" key="2">
    <citation type="journal article" date="2014" name="Nat. Commun.">
        <title>The cavefish genome reveals candidate genes for eye loss.</title>
        <authorList>
            <person name="McGaugh S.E."/>
            <person name="Gross J.B."/>
            <person name="Aken B."/>
            <person name="Blin M."/>
            <person name="Borowsky R."/>
            <person name="Chalopin D."/>
            <person name="Hinaux H."/>
            <person name="Jeffery W.R."/>
            <person name="Keene A."/>
            <person name="Ma L."/>
            <person name="Minx P."/>
            <person name="Murphy D."/>
            <person name="O'Quin K.E."/>
            <person name="Retaux S."/>
            <person name="Rohner N."/>
            <person name="Searle S.M."/>
            <person name="Stahl B.A."/>
            <person name="Tabin C."/>
            <person name="Volff J.N."/>
            <person name="Yoshizawa M."/>
            <person name="Warren W.C."/>
        </authorList>
    </citation>
    <scope>NUCLEOTIDE SEQUENCE [LARGE SCALE GENOMIC DNA]</scope>
    <source>
        <strain evidence="4">female</strain>
    </source>
</reference>
<protein>
    <recommendedName>
        <fullName evidence="2">C1q domain-containing protein</fullName>
    </recommendedName>
</protein>
<dbReference type="InParanoid" id="A0A3B1IRH8"/>
<dbReference type="PROSITE" id="PS50871">
    <property type="entry name" value="C1Q"/>
    <property type="match status" value="1"/>
</dbReference>
<keyword evidence="4" id="KW-1185">Reference proteome</keyword>
<dbReference type="InterPro" id="IPR008983">
    <property type="entry name" value="Tumour_necrosis_fac-like_dom"/>
</dbReference>
<feature type="region of interest" description="Disordered" evidence="1">
    <location>
        <begin position="1"/>
        <end position="31"/>
    </location>
</feature>
<dbReference type="Ensembl" id="ENSAMXT00000030646.1">
    <property type="protein sequence ID" value="ENSAMXP00000031784.1"/>
    <property type="gene ID" value="ENSAMXG00000029537.1"/>
</dbReference>
<dbReference type="Proteomes" id="UP000018467">
    <property type="component" value="Unassembled WGS sequence"/>
</dbReference>
<dbReference type="SUPFAM" id="SSF49842">
    <property type="entry name" value="TNF-like"/>
    <property type="match status" value="1"/>
</dbReference>
<feature type="domain" description="C1q" evidence="2">
    <location>
        <begin position="19"/>
        <end position="81"/>
    </location>
</feature>
<sequence>PLPLRDAVNTPPSAAPPMMPGSGSAFSATRSSSVLGGSQRAVTFDRLLVNVGSDFNPDTGRFRCQVPKLLSIMLVKNGDEI</sequence>
<proteinExistence type="predicted"/>
<evidence type="ECO:0000313" key="4">
    <source>
        <dbReference type="Proteomes" id="UP000018467"/>
    </source>
</evidence>
<organism evidence="3 4">
    <name type="scientific">Astyanax mexicanus</name>
    <name type="common">Blind cave fish</name>
    <name type="synonym">Astyanax fasciatus mexicanus</name>
    <dbReference type="NCBI Taxonomy" id="7994"/>
    <lineage>
        <taxon>Eukaryota</taxon>
        <taxon>Metazoa</taxon>
        <taxon>Chordata</taxon>
        <taxon>Craniata</taxon>
        <taxon>Vertebrata</taxon>
        <taxon>Euteleostomi</taxon>
        <taxon>Actinopterygii</taxon>
        <taxon>Neopterygii</taxon>
        <taxon>Teleostei</taxon>
        <taxon>Ostariophysi</taxon>
        <taxon>Characiformes</taxon>
        <taxon>Characoidei</taxon>
        <taxon>Acestrorhamphidae</taxon>
        <taxon>Acestrorhamphinae</taxon>
        <taxon>Astyanax</taxon>
    </lineage>
</organism>
<evidence type="ECO:0000313" key="3">
    <source>
        <dbReference type="Ensembl" id="ENSAMXP00000031784.1"/>
    </source>
</evidence>
<evidence type="ECO:0000256" key="1">
    <source>
        <dbReference type="SAM" id="MobiDB-lite"/>
    </source>
</evidence>
<reference evidence="3" key="3">
    <citation type="submission" date="2025-08" db="UniProtKB">
        <authorList>
            <consortium name="Ensembl"/>
        </authorList>
    </citation>
    <scope>IDENTIFICATION</scope>
</reference>